<dbReference type="EMBL" id="JFHD01000038">
    <property type="protein sequence ID" value="KDR26123.1"/>
    <property type="molecule type" value="Genomic_DNA"/>
</dbReference>
<evidence type="ECO:0000313" key="1">
    <source>
        <dbReference type="EMBL" id="KDR26123.1"/>
    </source>
</evidence>
<name>A0A656QEV1_9BURK</name>
<gene>
    <name evidence="1" type="ORF">BG60_24295</name>
</gene>
<dbReference type="Proteomes" id="UP000027451">
    <property type="component" value="Unassembled WGS sequence"/>
</dbReference>
<protein>
    <submittedName>
        <fullName evidence="1">Uncharacterized protein</fullName>
    </submittedName>
</protein>
<accession>A0A656QEV1</accession>
<organism evidence="1 2">
    <name type="scientific">Caballeronia zhejiangensis</name>
    <dbReference type="NCBI Taxonomy" id="871203"/>
    <lineage>
        <taxon>Bacteria</taxon>
        <taxon>Pseudomonadati</taxon>
        <taxon>Pseudomonadota</taxon>
        <taxon>Betaproteobacteria</taxon>
        <taxon>Burkholderiales</taxon>
        <taxon>Burkholderiaceae</taxon>
        <taxon>Caballeronia</taxon>
    </lineage>
</organism>
<dbReference type="AlphaFoldDB" id="A0A656QEV1"/>
<reference evidence="1 2" key="1">
    <citation type="submission" date="2014-03" db="EMBL/GenBank/DDBJ databases">
        <title>Draft Genome Sequences of Four Burkholderia Strains.</title>
        <authorList>
            <person name="Liu X.Y."/>
            <person name="Li C.X."/>
            <person name="Xu J.H."/>
        </authorList>
    </citation>
    <scope>NUCLEOTIDE SEQUENCE [LARGE SCALE GENOMIC DNA]</scope>
    <source>
        <strain evidence="1 2">OP-1</strain>
    </source>
</reference>
<sequence>MAPYVLRENLSVNDRSRLLFTIAFRHACTGFLKRTHENSSSAFSPRCHAPLILWVSLAQIQMLQRVIDEVAFVYVVTVIHLKVLNYFGQLGQIFLQTDAAGKKCSPLEHRESPFELKELSFFRK</sequence>
<proteinExistence type="predicted"/>
<keyword evidence="2" id="KW-1185">Reference proteome</keyword>
<evidence type="ECO:0000313" key="2">
    <source>
        <dbReference type="Proteomes" id="UP000027451"/>
    </source>
</evidence>
<comment type="caution">
    <text evidence="1">The sequence shown here is derived from an EMBL/GenBank/DDBJ whole genome shotgun (WGS) entry which is preliminary data.</text>
</comment>